<organism evidence="1 2">
    <name type="scientific">Nitrococcus mobilis Nb-231</name>
    <dbReference type="NCBI Taxonomy" id="314278"/>
    <lineage>
        <taxon>Bacteria</taxon>
        <taxon>Pseudomonadati</taxon>
        <taxon>Pseudomonadota</taxon>
        <taxon>Gammaproteobacteria</taxon>
        <taxon>Chromatiales</taxon>
        <taxon>Ectothiorhodospiraceae</taxon>
        <taxon>Nitrococcus</taxon>
    </lineage>
</organism>
<dbReference type="EMBL" id="AAOF01000002">
    <property type="protein sequence ID" value="EAR22858.1"/>
    <property type="molecule type" value="Genomic_DNA"/>
</dbReference>
<keyword evidence="2" id="KW-1185">Reference proteome</keyword>
<gene>
    <name evidence="1" type="ORF">NB231_10408</name>
</gene>
<name>A4BNQ9_9GAMM</name>
<dbReference type="HOGENOM" id="CLU_187647_0_0_6"/>
<proteinExistence type="predicted"/>
<dbReference type="Proteomes" id="UP000003374">
    <property type="component" value="Unassembled WGS sequence"/>
</dbReference>
<reference evidence="1 2" key="1">
    <citation type="submission" date="2006-02" db="EMBL/GenBank/DDBJ databases">
        <authorList>
            <person name="Waterbury J."/>
            <person name="Ferriera S."/>
            <person name="Johnson J."/>
            <person name="Kravitz S."/>
            <person name="Halpern A."/>
            <person name="Remington K."/>
            <person name="Beeson K."/>
            <person name="Tran B."/>
            <person name="Rogers Y.-H."/>
            <person name="Friedman R."/>
            <person name="Venter J.C."/>
        </authorList>
    </citation>
    <scope>NUCLEOTIDE SEQUENCE [LARGE SCALE GENOMIC DNA]</scope>
    <source>
        <strain evidence="1 2">Nb-231</strain>
    </source>
</reference>
<evidence type="ECO:0000313" key="2">
    <source>
        <dbReference type="Proteomes" id="UP000003374"/>
    </source>
</evidence>
<dbReference type="AlphaFoldDB" id="A4BNQ9"/>
<dbReference type="RefSeq" id="WP_005002272.1">
    <property type="nucleotide sequence ID" value="NZ_CH672427.1"/>
</dbReference>
<evidence type="ECO:0000313" key="1">
    <source>
        <dbReference type="EMBL" id="EAR22858.1"/>
    </source>
</evidence>
<comment type="caution">
    <text evidence="1">The sequence shown here is derived from an EMBL/GenBank/DDBJ whole genome shotgun (WGS) entry which is preliminary data.</text>
</comment>
<protein>
    <submittedName>
        <fullName evidence="1">Uncharacterized protein</fullName>
    </submittedName>
</protein>
<sequence>MMSRHNDYATRETRRNHYLMLTVECDAGANGEREPHAFSMGKRRVIVDEIIDRWLATDHQYFKVRADDSGTYILRYDANRALWELTLILLP</sequence>
<accession>A4BNQ9</accession>
<dbReference type="STRING" id="314278.NB231_10408"/>
<dbReference type="eggNOG" id="ENOG50333U5">
    <property type="taxonomic scope" value="Bacteria"/>
</dbReference>